<name>A0A2G5U4T2_9PELO</name>
<dbReference type="EMBL" id="PDUG01000004">
    <property type="protein sequence ID" value="PIC34246.1"/>
    <property type="molecule type" value="Genomic_DNA"/>
</dbReference>
<dbReference type="GO" id="GO:0005634">
    <property type="term" value="C:nucleus"/>
    <property type="evidence" value="ECO:0007669"/>
    <property type="project" value="UniProtKB-SubCell"/>
</dbReference>
<feature type="compositionally biased region" description="Basic and acidic residues" evidence="11">
    <location>
        <begin position="368"/>
        <end position="384"/>
    </location>
</feature>
<evidence type="ECO:0000256" key="4">
    <source>
        <dbReference type="ARBA" id="ARBA00022771"/>
    </source>
</evidence>
<dbReference type="GO" id="GO:0006357">
    <property type="term" value="P:regulation of transcription by RNA polymerase II"/>
    <property type="evidence" value="ECO:0007669"/>
    <property type="project" value="UniProtKB-ARBA"/>
</dbReference>
<dbReference type="GO" id="GO:0043565">
    <property type="term" value="F:sequence-specific DNA binding"/>
    <property type="evidence" value="ECO:0007669"/>
    <property type="project" value="InterPro"/>
</dbReference>
<dbReference type="OrthoDB" id="5771769at2759"/>
<dbReference type="Pfam" id="PF00105">
    <property type="entry name" value="zf-C4"/>
    <property type="match status" value="1"/>
</dbReference>
<dbReference type="Gene3D" id="1.10.565.10">
    <property type="entry name" value="Retinoid X Receptor"/>
    <property type="match status" value="1"/>
</dbReference>
<feature type="domain" description="Nuclear receptor" evidence="12">
    <location>
        <begin position="37"/>
        <end position="117"/>
    </location>
</feature>
<evidence type="ECO:0000256" key="3">
    <source>
        <dbReference type="ARBA" id="ARBA00022723"/>
    </source>
</evidence>
<dbReference type="FunFam" id="3.30.50.10:FF:000019">
    <property type="entry name" value="Nuclear receptor subfamily 2 group E member"/>
    <property type="match status" value="1"/>
</dbReference>
<gene>
    <name evidence="13" type="primary">Cni-nhr-67</name>
    <name evidence="13" type="synonym">Cnig_chr_IV.g13959</name>
    <name evidence="13" type="ORF">B9Z55_013959</name>
</gene>
<organism evidence="13 14">
    <name type="scientific">Caenorhabditis nigoni</name>
    <dbReference type="NCBI Taxonomy" id="1611254"/>
    <lineage>
        <taxon>Eukaryota</taxon>
        <taxon>Metazoa</taxon>
        <taxon>Ecdysozoa</taxon>
        <taxon>Nematoda</taxon>
        <taxon>Chromadorea</taxon>
        <taxon>Rhabditida</taxon>
        <taxon>Rhabditina</taxon>
        <taxon>Rhabditomorpha</taxon>
        <taxon>Rhabditoidea</taxon>
        <taxon>Rhabditidae</taxon>
        <taxon>Peloderinae</taxon>
        <taxon>Caenorhabditis</taxon>
    </lineage>
</organism>
<dbReference type="Proteomes" id="UP000230233">
    <property type="component" value="Chromosome IV"/>
</dbReference>
<comment type="caution">
    <text evidence="13">The sequence shown here is derived from an EMBL/GenBank/DDBJ whole genome shotgun (WGS) entry which is preliminary data.</text>
</comment>
<dbReference type="PROSITE" id="PS51030">
    <property type="entry name" value="NUCLEAR_REC_DBD_2"/>
    <property type="match status" value="1"/>
</dbReference>
<evidence type="ECO:0000256" key="5">
    <source>
        <dbReference type="ARBA" id="ARBA00022833"/>
    </source>
</evidence>
<dbReference type="InterPro" id="IPR035500">
    <property type="entry name" value="NHR-like_dom_sf"/>
</dbReference>
<sequence>MMMAAVSQLAAPSSKSTSSELSEIIRVLGFQGRILVDVPCRVCQDHSSGKHYGIFSCDGCAGFFKRSIRRHRQYVCKNKGNFDEGRCIVDKTHRNQCRACRLRKCLEIGMNKDAVQHERGPRNSSLRRQQMMFEHGSSPHSPEIGSENDALILPPTSIDRDSVVGTAARIFFALVGYCQNALTGVPREQQLEIFQRHWATLLLLHATESRAITSRQIRNEVTSGTSKLRNEVAAAFEMIEGLHLDTREYSLLKVMTLMRETPNGQQIAYQLMTLQAVTHRTDQLRFWKCYTATTTTPTSAIIDVLFRPSIGSASMTRLIEDMFKPPKPPSSLFPIPNFHLNLMVKPEKTEDEEEEEDVEVEEEEEDDARSSNHFDEDSSTEDRPISGMDSLQLLMKLNMLSQSSSSSPSSSKPRHSIRSITELLAIEENEEKEKEFVKADEVQAV</sequence>
<feature type="compositionally biased region" description="Low complexity" evidence="11">
    <location>
        <begin position="390"/>
        <end position="411"/>
    </location>
</feature>
<evidence type="ECO:0000256" key="2">
    <source>
        <dbReference type="ARBA" id="ARBA00005993"/>
    </source>
</evidence>
<keyword evidence="8" id="KW-0804">Transcription</keyword>
<dbReference type="AlphaFoldDB" id="A0A2G5U4T2"/>
<dbReference type="PRINTS" id="PR00047">
    <property type="entry name" value="STROIDFINGER"/>
</dbReference>
<dbReference type="Gene3D" id="3.30.50.10">
    <property type="entry name" value="Erythroid Transcription Factor GATA-1, subunit A"/>
    <property type="match status" value="1"/>
</dbReference>
<keyword evidence="14" id="KW-1185">Reference proteome</keyword>
<protein>
    <recommendedName>
        <fullName evidence="12">Nuclear receptor domain-containing protein</fullName>
    </recommendedName>
</protein>
<keyword evidence="9" id="KW-0675">Receptor</keyword>
<evidence type="ECO:0000256" key="6">
    <source>
        <dbReference type="ARBA" id="ARBA00023015"/>
    </source>
</evidence>
<dbReference type="InterPro" id="IPR013088">
    <property type="entry name" value="Znf_NHR/GATA"/>
</dbReference>
<dbReference type="PANTHER" id="PTHR24083">
    <property type="entry name" value="NUCLEAR HORMONE RECEPTOR"/>
    <property type="match status" value="1"/>
</dbReference>
<evidence type="ECO:0000256" key="8">
    <source>
        <dbReference type="ARBA" id="ARBA00023163"/>
    </source>
</evidence>
<feature type="region of interest" description="Disordered" evidence="11">
    <location>
        <begin position="346"/>
        <end position="418"/>
    </location>
</feature>
<proteinExistence type="inferred from homology"/>
<dbReference type="SUPFAM" id="SSF48508">
    <property type="entry name" value="Nuclear receptor ligand-binding domain"/>
    <property type="match status" value="1"/>
</dbReference>
<dbReference type="GO" id="GO:0008270">
    <property type="term" value="F:zinc ion binding"/>
    <property type="evidence" value="ECO:0007669"/>
    <property type="project" value="UniProtKB-KW"/>
</dbReference>
<dbReference type="GO" id="GO:0003700">
    <property type="term" value="F:DNA-binding transcription factor activity"/>
    <property type="evidence" value="ECO:0007669"/>
    <property type="project" value="InterPro"/>
</dbReference>
<keyword evidence="7" id="KW-0238">DNA-binding</keyword>
<dbReference type="GO" id="GO:0032502">
    <property type="term" value="P:developmental process"/>
    <property type="evidence" value="ECO:0007669"/>
    <property type="project" value="UniProtKB-ARBA"/>
</dbReference>
<dbReference type="STRING" id="1611254.A0A2G5U4T2"/>
<evidence type="ECO:0000256" key="1">
    <source>
        <dbReference type="ARBA" id="ARBA00004123"/>
    </source>
</evidence>
<dbReference type="CDD" id="cd07163">
    <property type="entry name" value="NR_DBD_TLX"/>
    <property type="match status" value="1"/>
</dbReference>
<evidence type="ECO:0000256" key="10">
    <source>
        <dbReference type="ARBA" id="ARBA00023242"/>
    </source>
</evidence>
<keyword evidence="5" id="KW-0862">Zinc</keyword>
<dbReference type="SMART" id="SM00399">
    <property type="entry name" value="ZnF_C4"/>
    <property type="match status" value="1"/>
</dbReference>
<feature type="compositionally biased region" description="Acidic residues" evidence="11">
    <location>
        <begin position="349"/>
        <end position="367"/>
    </location>
</feature>
<keyword evidence="4" id="KW-0863">Zinc-finger</keyword>
<evidence type="ECO:0000259" key="12">
    <source>
        <dbReference type="PROSITE" id="PS51030"/>
    </source>
</evidence>
<evidence type="ECO:0000256" key="11">
    <source>
        <dbReference type="SAM" id="MobiDB-lite"/>
    </source>
</evidence>
<comment type="subcellular location">
    <subcellularLocation>
        <location evidence="1">Nucleus</location>
    </subcellularLocation>
</comment>
<evidence type="ECO:0000256" key="9">
    <source>
        <dbReference type="ARBA" id="ARBA00023170"/>
    </source>
</evidence>
<comment type="similarity">
    <text evidence="2">Belongs to the nuclear hormone receptor family.</text>
</comment>
<dbReference type="SUPFAM" id="SSF57716">
    <property type="entry name" value="Glucocorticoid receptor-like (DNA-binding domain)"/>
    <property type="match status" value="1"/>
</dbReference>
<evidence type="ECO:0000313" key="14">
    <source>
        <dbReference type="Proteomes" id="UP000230233"/>
    </source>
</evidence>
<accession>A0A2G5U4T2</accession>
<keyword evidence="3" id="KW-0479">Metal-binding</keyword>
<dbReference type="FunFam" id="1.10.565.10:FF:000076">
    <property type="entry name" value="Nuclear hormone receptor family member nhr-67"/>
    <property type="match status" value="1"/>
</dbReference>
<keyword evidence="10" id="KW-0539">Nucleus</keyword>
<evidence type="ECO:0000313" key="13">
    <source>
        <dbReference type="EMBL" id="PIC34246.1"/>
    </source>
</evidence>
<reference evidence="14" key="1">
    <citation type="submission" date="2017-10" db="EMBL/GenBank/DDBJ databases">
        <title>Rapid genome shrinkage in a self-fertile nematode reveals novel sperm competition proteins.</title>
        <authorList>
            <person name="Yin D."/>
            <person name="Schwarz E.M."/>
            <person name="Thomas C.G."/>
            <person name="Felde R.L."/>
            <person name="Korf I.F."/>
            <person name="Cutter A.D."/>
            <person name="Schartner C.M."/>
            <person name="Ralston E.J."/>
            <person name="Meyer B.J."/>
            <person name="Haag E.S."/>
        </authorList>
    </citation>
    <scope>NUCLEOTIDE SEQUENCE [LARGE SCALE GENOMIC DNA]</scope>
    <source>
        <strain evidence="14">JU1422</strain>
    </source>
</reference>
<dbReference type="InterPro" id="IPR050274">
    <property type="entry name" value="Nuclear_hormone_rcpt_NR2"/>
</dbReference>
<evidence type="ECO:0000256" key="7">
    <source>
        <dbReference type="ARBA" id="ARBA00023125"/>
    </source>
</evidence>
<dbReference type="InterPro" id="IPR001628">
    <property type="entry name" value="Znf_hrmn_rcpt"/>
</dbReference>
<keyword evidence="6" id="KW-0805">Transcription regulation</keyword>
<dbReference type="PROSITE" id="PS00031">
    <property type="entry name" value="NUCLEAR_REC_DBD_1"/>
    <property type="match status" value="1"/>
</dbReference>